<dbReference type="EMBL" id="FNOT01000005">
    <property type="protein sequence ID" value="SDY16024.1"/>
    <property type="molecule type" value="Genomic_DNA"/>
</dbReference>
<dbReference type="OrthoDB" id="5191097at2"/>
<dbReference type="RefSeq" id="WP_091155178.1">
    <property type="nucleotide sequence ID" value="NZ_FNOT01000005.1"/>
</dbReference>
<feature type="region of interest" description="Disordered" evidence="1">
    <location>
        <begin position="289"/>
        <end position="399"/>
    </location>
</feature>
<keyword evidence="2" id="KW-1133">Transmembrane helix</keyword>
<dbReference type="AlphaFoldDB" id="A0A1H3HML0"/>
<keyword evidence="4" id="KW-1185">Reference proteome</keyword>
<evidence type="ECO:0000313" key="3">
    <source>
        <dbReference type="EMBL" id="SDY16024.1"/>
    </source>
</evidence>
<organism evidence="3 4">
    <name type="scientific">Geodermatophilus africanus</name>
    <dbReference type="NCBI Taxonomy" id="1137993"/>
    <lineage>
        <taxon>Bacteria</taxon>
        <taxon>Bacillati</taxon>
        <taxon>Actinomycetota</taxon>
        <taxon>Actinomycetes</taxon>
        <taxon>Geodermatophilales</taxon>
        <taxon>Geodermatophilaceae</taxon>
        <taxon>Geodermatophilus</taxon>
    </lineage>
</organism>
<feature type="compositionally biased region" description="Polar residues" evidence="1">
    <location>
        <begin position="342"/>
        <end position="384"/>
    </location>
</feature>
<accession>A0A1H3HML0</accession>
<keyword evidence="2" id="KW-0472">Membrane</keyword>
<dbReference type="STRING" id="1137993.SAMN05660209_02148"/>
<keyword evidence="2" id="KW-0812">Transmembrane</keyword>
<feature type="region of interest" description="Disordered" evidence="1">
    <location>
        <begin position="231"/>
        <end position="258"/>
    </location>
</feature>
<name>A0A1H3HML0_9ACTN</name>
<feature type="transmembrane region" description="Helical" evidence="2">
    <location>
        <begin position="266"/>
        <end position="283"/>
    </location>
</feature>
<feature type="compositionally biased region" description="Basic and acidic residues" evidence="1">
    <location>
        <begin position="231"/>
        <end position="246"/>
    </location>
</feature>
<evidence type="ECO:0000256" key="1">
    <source>
        <dbReference type="SAM" id="MobiDB-lite"/>
    </source>
</evidence>
<feature type="compositionally biased region" description="Polar residues" evidence="1">
    <location>
        <begin position="314"/>
        <end position="327"/>
    </location>
</feature>
<sequence length="399" mass="40809">MFRKKTHGQIIGEELQEGLAHIGTAVAEARQAAAEQLAPRVEAAREASGPALDAAMAAVAPRVAAAVAVAAPAVEAAREALGPRVEVARDAATRAAADLAPRVEAAREALSPRVEAARDAAVPHLTAAVAAAQAAATRAVADLTPRVEAARGAAQKTLATDVVPRLTAAQAATLAYAAPRVIAAREAVTPVLESTRESLSSGLGSARDEFDLRRLELAALTANAAKKRGQLEKAAAKKRRELERKAAKAGKGVGRKVGIEPRPRRWPWLLAVLGIAAAVAVVLRRRSGSDDLWTPAPTGDGPVPSYREDPVPSSPSNSGKTVSSAQMTPGDATPPDTDAGSWAQQSVPSESPGSSTPDTATTSSNDPALDTATASPDDQPQTGTAGLGSDADDERNPSS</sequence>
<dbReference type="SUPFAM" id="SSF58113">
    <property type="entry name" value="Apolipoprotein A-I"/>
    <property type="match status" value="1"/>
</dbReference>
<gene>
    <name evidence="3" type="ORF">SAMN05660209_02148</name>
</gene>
<evidence type="ECO:0000313" key="4">
    <source>
        <dbReference type="Proteomes" id="UP000198921"/>
    </source>
</evidence>
<proteinExistence type="predicted"/>
<reference evidence="4" key="1">
    <citation type="submission" date="2016-10" db="EMBL/GenBank/DDBJ databases">
        <authorList>
            <person name="Varghese N."/>
            <person name="Submissions S."/>
        </authorList>
    </citation>
    <scope>NUCLEOTIDE SEQUENCE [LARGE SCALE GENOMIC DNA]</scope>
    <source>
        <strain evidence="4">DSM 45422</strain>
    </source>
</reference>
<dbReference type="Proteomes" id="UP000198921">
    <property type="component" value="Unassembled WGS sequence"/>
</dbReference>
<protein>
    <submittedName>
        <fullName evidence="3">Uncharacterized protein</fullName>
    </submittedName>
</protein>
<evidence type="ECO:0000256" key="2">
    <source>
        <dbReference type="SAM" id="Phobius"/>
    </source>
</evidence>
<dbReference type="Gene3D" id="1.20.120.20">
    <property type="entry name" value="Apolipoprotein"/>
    <property type="match status" value="1"/>
</dbReference>